<comment type="caution">
    <text evidence="15">The sequence shown here is derived from an EMBL/GenBank/DDBJ whole genome shotgun (WGS) entry which is preliminary data.</text>
</comment>
<feature type="transmembrane region" description="Helical" evidence="14">
    <location>
        <begin position="41"/>
        <end position="59"/>
    </location>
</feature>
<evidence type="ECO:0000256" key="2">
    <source>
        <dbReference type="ARBA" id="ARBA00010621"/>
    </source>
</evidence>
<keyword evidence="10 14" id="KW-0046">Antibiotic resistance</keyword>
<evidence type="ECO:0000256" key="14">
    <source>
        <dbReference type="HAMAP-Rule" id="MF_01006"/>
    </source>
</evidence>
<feature type="transmembrane region" description="Helical" evidence="14">
    <location>
        <begin position="216"/>
        <end position="235"/>
    </location>
</feature>
<feature type="transmembrane region" description="Helical" evidence="14">
    <location>
        <begin position="79"/>
        <end position="100"/>
    </location>
</feature>
<dbReference type="eggNOG" id="COG1968">
    <property type="taxonomic scope" value="Bacteria"/>
</dbReference>
<dbReference type="AlphaFoldDB" id="A0A0A0EQ25"/>
<accession>A0A0A0EQ25</accession>
<evidence type="ECO:0000256" key="12">
    <source>
        <dbReference type="ARBA" id="ARBA00032932"/>
    </source>
</evidence>
<dbReference type="NCBIfam" id="NF001390">
    <property type="entry name" value="PRK00281.1-4"/>
    <property type="match status" value="1"/>
</dbReference>
<feature type="transmembrane region" description="Helical" evidence="14">
    <location>
        <begin position="247"/>
        <end position="263"/>
    </location>
</feature>
<dbReference type="OrthoDB" id="9808289at2"/>
<reference evidence="15 16" key="1">
    <citation type="journal article" date="2015" name="Stand. Genomic Sci.">
        <title>Genomic information of the arsenic-resistant bacterium Lysobacter arseniciresistens type strain ZS79(T) and comparison of Lysobacter draft genomes.</title>
        <authorList>
            <person name="Liu L."/>
            <person name="Zhang S."/>
            <person name="Luo M."/>
            <person name="Wang G."/>
        </authorList>
    </citation>
    <scope>NUCLEOTIDE SEQUENCE [LARGE SCALE GENOMIC DNA]</scope>
    <source>
        <strain evidence="15 16">ZS79</strain>
    </source>
</reference>
<evidence type="ECO:0000256" key="4">
    <source>
        <dbReference type="ARBA" id="ARBA00021581"/>
    </source>
</evidence>
<feature type="transmembrane region" description="Helical" evidence="14">
    <location>
        <begin position="182"/>
        <end position="200"/>
    </location>
</feature>
<dbReference type="Proteomes" id="UP000029989">
    <property type="component" value="Unassembled WGS sequence"/>
</dbReference>
<sequence length="265" mass="28148">MSDLLAALLLGILEGLTEFLPVSSTGHLLIAQHFIGEQRPDLFNIVIQAGAILATTLVFRHRLWALATGLGERANRDYAMKLAVAFGVTAAVGLPVRLLGWELPETVTPVAWALILGGVWMVVAERLAARRPESAHITWTVAVLVGLAQVVAGVFPGTSRSAAAIFIALLAGTGQRSAATEFVFLVGIPTMFAASAYALLEHVLDGNAAPVAWDELALAFAAATATGFVAVRWLLGYIKQHSYTPFAVYRIVLGVALLLWLPVGM</sequence>
<comment type="function">
    <text evidence="14">Catalyzes the dephosphorylation of undecaprenyl diphosphate (UPP). Confers resistance to bacitracin.</text>
</comment>
<evidence type="ECO:0000256" key="11">
    <source>
        <dbReference type="ARBA" id="ARBA00032707"/>
    </source>
</evidence>
<keyword evidence="16" id="KW-1185">Reference proteome</keyword>
<dbReference type="STRING" id="913325.N799_13440"/>
<evidence type="ECO:0000256" key="5">
    <source>
        <dbReference type="ARBA" id="ARBA00022475"/>
    </source>
</evidence>
<gene>
    <name evidence="14" type="primary">uppP</name>
    <name evidence="15" type="ORF">N799_13440</name>
</gene>
<dbReference type="EC" id="3.6.1.27" evidence="3 14"/>
<keyword evidence="6 14" id="KW-0812">Transmembrane</keyword>
<keyword evidence="9 14" id="KW-0472">Membrane</keyword>
<dbReference type="HAMAP" id="MF_01006">
    <property type="entry name" value="Undec_diphosphatase"/>
    <property type="match status" value="1"/>
</dbReference>
<dbReference type="InterPro" id="IPR003824">
    <property type="entry name" value="UppP"/>
</dbReference>
<comment type="similarity">
    <text evidence="2 14">Belongs to the UppP family.</text>
</comment>
<dbReference type="PANTHER" id="PTHR30622">
    <property type="entry name" value="UNDECAPRENYL-DIPHOSPHATASE"/>
    <property type="match status" value="1"/>
</dbReference>
<dbReference type="GO" id="GO:0071555">
    <property type="term" value="P:cell wall organization"/>
    <property type="evidence" value="ECO:0007669"/>
    <property type="project" value="UniProtKB-KW"/>
</dbReference>
<dbReference type="EMBL" id="AVPT01000065">
    <property type="protein sequence ID" value="KGM52248.1"/>
    <property type="molecule type" value="Genomic_DNA"/>
</dbReference>
<evidence type="ECO:0000256" key="9">
    <source>
        <dbReference type="ARBA" id="ARBA00023136"/>
    </source>
</evidence>
<feature type="transmembrane region" description="Helical" evidence="14">
    <location>
        <begin position="106"/>
        <end position="123"/>
    </location>
</feature>
<dbReference type="RefSeq" id="WP_036213916.1">
    <property type="nucleotide sequence ID" value="NZ_AVPT01000065.1"/>
</dbReference>
<name>A0A0A0EQ25_9GAMM</name>
<proteinExistence type="inferred from homology"/>
<dbReference type="GO" id="GO:0050380">
    <property type="term" value="F:undecaprenyl-diphosphatase activity"/>
    <property type="evidence" value="ECO:0007669"/>
    <property type="project" value="UniProtKB-UniRule"/>
</dbReference>
<evidence type="ECO:0000313" key="15">
    <source>
        <dbReference type="EMBL" id="KGM52248.1"/>
    </source>
</evidence>
<keyword evidence="8 14" id="KW-1133">Transmembrane helix</keyword>
<evidence type="ECO:0000256" key="8">
    <source>
        <dbReference type="ARBA" id="ARBA00022989"/>
    </source>
</evidence>
<comment type="subcellular location">
    <subcellularLocation>
        <location evidence="1 14">Cell membrane</location>
        <topology evidence="1 14">Multi-pass membrane protein</topology>
    </subcellularLocation>
</comment>
<feature type="transmembrane region" description="Helical" evidence="14">
    <location>
        <begin position="135"/>
        <end position="152"/>
    </location>
</feature>
<dbReference type="GO" id="GO:0046677">
    <property type="term" value="P:response to antibiotic"/>
    <property type="evidence" value="ECO:0007669"/>
    <property type="project" value="UniProtKB-UniRule"/>
</dbReference>
<keyword evidence="7 14" id="KW-0378">Hydrolase</keyword>
<comment type="catalytic activity">
    <reaction evidence="13 14">
        <text>di-trans,octa-cis-undecaprenyl diphosphate + H2O = di-trans,octa-cis-undecaprenyl phosphate + phosphate + H(+)</text>
        <dbReference type="Rhea" id="RHEA:28094"/>
        <dbReference type="ChEBI" id="CHEBI:15377"/>
        <dbReference type="ChEBI" id="CHEBI:15378"/>
        <dbReference type="ChEBI" id="CHEBI:43474"/>
        <dbReference type="ChEBI" id="CHEBI:58405"/>
        <dbReference type="ChEBI" id="CHEBI:60392"/>
        <dbReference type="EC" id="3.6.1.27"/>
    </reaction>
</comment>
<keyword evidence="14" id="KW-0961">Cell wall biogenesis/degradation</keyword>
<evidence type="ECO:0000256" key="3">
    <source>
        <dbReference type="ARBA" id="ARBA00012374"/>
    </source>
</evidence>
<organism evidence="15 16">
    <name type="scientific">Lysobacter arseniciresistens ZS79</name>
    <dbReference type="NCBI Taxonomy" id="913325"/>
    <lineage>
        <taxon>Bacteria</taxon>
        <taxon>Pseudomonadati</taxon>
        <taxon>Pseudomonadota</taxon>
        <taxon>Gammaproteobacteria</taxon>
        <taxon>Lysobacterales</taxon>
        <taxon>Lysobacteraceae</taxon>
        <taxon>Novilysobacter</taxon>
    </lineage>
</organism>
<evidence type="ECO:0000256" key="7">
    <source>
        <dbReference type="ARBA" id="ARBA00022801"/>
    </source>
</evidence>
<keyword evidence="5 14" id="KW-1003">Cell membrane</keyword>
<evidence type="ECO:0000256" key="10">
    <source>
        <dbReference type="ARBA" id="ARBA00023251"/>
    </source>
</evidence>
<comment type="miscellaneous">
    <text evidence="14">Bacitracin is thought to be involved in the inhibition of peptidoglycan synthesis by sequestering undecaprenyl diphosphate, thereby reducing the pool of lipid carrier available.</text>
</comment>
<dbReference type="Pfam" id="PF02673">
    <property type="entry name" value="BacA"/>
    <property type="match status" value="1"/>
</dbReference>
<keyword evidence="14" id="KW-0133">Cell shape</keyword>
<evidence type="ECO:0000313" key="16">
    <source>
        <dbReference type="Proteomes" id="UP000029989"/>
    </source>
</evidence>
<evidence type="ECO:0000256" key="13">
    <source>
        <dbReference type="ARBA" id="ARBA00047594"/>
    </source>
</evidence>
<dbReference type="GO" id="GO:0005886">
    <property type="term" value="C:plasma membrane"/>
    <property type="evidence" value="ECO:0007669"/>
    <property type="project" value="UniProtKB-SubCell"/>
</dbReference>
<keyword evidence="14" id="KW-0573">Peptidoglycan synthesis</keyword>
<evidence type="ECO:0000256" key="6">
    <source>
        <dbReference type="ARBA" id="ARBA00022692"/>
    </source>
</evidence>
<dbReference type="GO" id="GO:0009252">
    <property type="term" value="P:peptidoglycan biosynthetic process"/>
    <property type="evidence" value="ECO:0007669"/>
    <property type="project" value="UniProtKB-KW"/>
</dbReference>
<protein>
    <recommendedName>
        <fullName evidence="4 14">Undecaprenyl-diphosphatase</fullName>
        <ecNumber evidence="3 14">3.6.1.27</ecNumber>
    </recommendedName>
    <alternativeName>
        <fullName evidence="12 14">Bacitracin resistance protein</fullName>
    </alternativeName>
    <alternativeName>
        <fullName evidence="11 14">Undecaprenyl pyrophosphate phosphatase</fullName>
    </alternativeName>
</protein>
<dbReference type="PANTHER" id="PTHR30622:SF3">
    <property type="entry name" value="UNDECAPRENYL-DIPHOSPHATASE"/>
    <property type="match status" value="1"/>
</dbReference>
<dbReference type="GO" id="GO:0008360">
    <property type="term" value="P:regulation of cell shape"/>
    <property type="evidence" value="ECO:0007669"/>
    <property type="project" value="UniProtKB-KW"/>
</dbReference>
<evidence type="ECO:0000256" key="1">
    <source>
        <dbReference type="ARBA" id="ARBA00004651"/>
    </source>
</evidence>